<evidence type="ECO:0000313" key="3">
    <source>
        <dbReference type="EMBL" id="PNP60618.1"/>
    </source>
</evidence>
<protein>
    <recommendedName>
        <fullName evidence="5">BZIP domain-containing protein</fullName>
    </recommendedName>
</protein>
<keyword evidence="1" id="KW-0175">Coiled coil</keyword>
<dbReference type="EMBL" id="MTQA01000377">
    <property type="protein sequence ID" value="PNP60618.1"/>
    <property type="molecule type" value="Genomic_DNA"/>
</dbReference>
<feature type="region of interest" description="Disordered" evidence="2">
    <location>
        <begin position="95"/>
        <end position="117"/>
    </location>
</feature>
<dbReference type="Proteomes" id="UP000236664">
    <property type="component" value="Unassembled WGS sequence"/>
</dbReference>
<dbReference type="PANTHER" id="PTHR37012:SF2">
    <property type="entry name" value="BZIP DOMAIN-CONTAINING PROTEIN-RELATED"/>
    <property type="match status" value="1"/>
</dbReference>
<evidence type="ECO:0000256" key="1">
    <source>
        <dbReference type="SAM" id="Coils"/>
    </source>
</evidence>
<dbReference type="PANTHER" id="PTHR37012">
    <property type="entry name" value="B-ZIP TRANSCRIPTION FACTOR (EUROFUNG)-RELATED"/>
    <property type="match status" value="1"/>
</dbReference>
<dbReference type="OrthoDB" id="3535998at2759"/>
<dbReference type="CDD" id="cd14688">
    <property type="entry name" value="bZIP_YAP"/>
    <property type="match status" value="1"/>
</dbReference>
<evidence type="ECO:0000256" key="2">
    <source>
        <dbReference type="SAM" id="MobiDB-lite"/>
    </source>
</evidence>
<dbReference type="AlphaFoldDB" id="A0A2K0US60"/>
<proteinExistence type="predicted"/>
<evidence type="ECO:0008006" key="5">
    <source>
        <dbReference type="Google" id="ProtNLM"/>
    </source>
</evidence>
<gene>
    <name evidence="3" type="ORF">FNYG_14651</name>
</gene>
<accession>A0A2K0US60</accession>
<sequence>MIPTLSTEPAKPKRRASRKVYTLTPAQLARKRANDREAQRAIRARTREHIERLERELAVLKSNQGRDQTIRELIRRNEAIEGELIRLKEIMRAPMASSSSPAPGLTPPRQLSFPDKLSTSTVCNGNLSTGSDVIPSPRGVPFPEDYSCLHDYYQQYIPLPNNCESLASTNPCTIASNISTPSPSGEYNAGYIQTSVPATALSSTNASSSSICAIYNKDFFKMEYSEVGHYGAIPQALRQPDMKYSEEISQVEYLEARIHVNNPPFHPGTPYSPPYALHH</sequence>
<reference evidence="3 4" key="1">
    <citation type="submission" date="2017-06" db="EMBL/GenBank/DDBJ databases">
        <title>Genome of Fusarium nygamai isolate CS10214.</title>
        <authorList>
            <person name="Gardiner D.M."/>
            <person name="Obanor F."/>
            <person name="Kazan K."/>
        </authorList>
    </citation>
    <scope>NUCLEOTIDE SEQUENCE [LARGE SCALE GENOMIC DNA]</scope>
    <source>
        <strain evidence="3 4">CS10214</strain>
    </source>
</reference>
<keyword evidence="4" id="KW-1185">Reference proteome</keyword>
<organism evidence="3 4">
    <name type="scientific">Gibberella nygamai</name>
    <name type="common">Bean root rot disease fungus</name>
    <name type="synonym">Fusarium nygamai</name>
    <dbReference type="NCBI Taxonomy" id="42673"/>
    <lineage>
        <taxon>Eukaryota</taxon>
        <taxon>Fungi</taxon>
        <taxon>Dikarya</taxon>
        <taxon>Ascomycota</taxon>
        <taxon>Pezizomycotina</taxon>
        <taxon>Sordariomycetes</taxon>
        <taxon>Hypocreomycetidae</taxon>
        <taxon>Hypocreales</taxon>
        <taxon>Nectriaceae</taxon>
        <taxon>Fusarium</taxon>
        <taxon>Fusarium fujikuroi species complex</taxon>
    </lineage>
</organism>
<evidence type="ECO:0000313" key="4">
    <source>
        <dbReference type="Proteomes" id="UP000236664"/>
    </source>
</evidence>
<name>A0A2K0US60_GIBNY</name>
<comment type="caution">
    <text evidence="3">The sequence shown here is derived from an EMBL/GenBank/DDBJ whole genome shotgun (WGS) entry which is preliminary data.</text>
</comment>
<feature type="coiled-coil region" evidence="1">
    <location>
        <begin position="36"/>
        <end position="90"/>
    </location>
</feature>